<accession>A0A9D5Q945</accession>
<evidence type="ECO:0000313" key="4">
    <source>
        <dbReference type="Proteomes" id="UP000649604"/>
    </source>
</evidence>
<dbReference type="CDD" id="cd06850">
    <property type="entry name" value="biotinyl_domain"/>
    <property type="match status" value="1"/>
</dbReference>
<sequence length="79" mass="8520">MDQHYSQNQAGIVSSPLPGKVVKILAQEGDQVEAGQKLFLIESMKMFHELQVSQEGTVSDINVKVGDIIAPTTHLASVS</sequence>
<evidence type="ECO:0000256" key="1">
    <source>
        <dbReference type="ARBA" id="ARBA00023267"/>
    </source>
</evidence>
<gene>
    <name evidence="3" type="ORF">GF339_23200</name>
</gene>
<reference evidence="3" key="1">
    <citation type="submission" date="2019-11" db="EMBL/GenBank/DDBJ databases">
        <title>Microbial mats filling the niche in hypersaline microbial mats.</title>
        <authorList>
            <person name="Wong H.L."/>
            <person name="Macleod F.I."/>
            <person name="White R.A. III"/>
            <person name="Burns B.P."/>
        </authorList>
    </citation>
    <scope>NUCLEOTIDE SEQUENCE</scope>
    <source>
        <strain evidence="3">Rbin_158</strain>
    </source>
</reference>
<dbReference type="InterPro" id="IPR011053">
    <property type="entry name" value="Single_hybrid_motif"/>
</dbReference>
<dbReference type="InterPro" id="IPR050709">
    <property type="entry name" value="Biotin_Carboxyl_Carrier/Decarb"/>
</dbReference>
<organism evidence="3 4">
    <name type="scientific">candidate division KSB3 bacterium</name>
    <dbReference type="NCBI Taxonomy" id="2044937"/>
    <lineage>
        <taxon>Bacteria</taxon>
        <taxon>candidate division KSB3</taxon>
    </lineage>
</organism>
<dbReference type="Gene3D" id="2.40.50.100">
    <property type="match status" value="1"/>
</dbReference>
<dbReference type="Proteomes" id="UP000649604">
    <property type="component" value="Unassembled WGS sequence"/>
</dbReference>
<dbReference type="SUPFAM" id="SSF51230">
    <property type="entry name" value="Single hybrid motif"/>
    <property type="match status" value="1"/>
</dbReference>
<keyword evidence="1" id="KW-0092">Biotin</keyword>
<dbReference type="PANTHER" id="PTHR45266">
    <property type="entry name" value="OXALOACETATE DECARBOXYLASE ALPHA CHAIN"/>
    <property type="match status" value="1"/>
</dbReference>
<protein>
    <submittedName>
        <fullName evidence="3">Biotin/lipoyl-binding protein</fullName>
    </submittedName>
</protein>
<dbReference type="AlphaFoldDB" id="A0A9D5Q945"/>
<dbReference type="EMBL" id="WJJP01000747">
    <property type="protein sequence ID" value="MBD3327511.1"/>
    <property type="molecule type" value="Genomic_DNA"/>
</dbReference>
<dbReference type="Pfam" id="PF00364">
    <property type="entry name" value="Biotin_lipoyl"/>
    <property type="match status" value="1"/>
</dbReference>
<name>A0A9D5Q945_9BACT</name>
<evidence type="ECO:0000313" key="3">
    <source>
        <dbReference type="EMBL" id="MBD3327511.1"/>
    </source>
</evidence>
<dbReference type="PANTHER" id="PTHR45266:SF3">
    <property type="entry name" value="OXALOACETATE DECARBOXYLASE ALPHA CHAIN"/>
    <property type="match status" value="1"/>
</dbReference>
<dbReference type="PROSITE" id="PS50968">
    <property type="entry name" value="BIOTINYL_LIPOYL"/>
    <property type="match status" value="1"/>
</dbReference>
<comment type="caution">
    <text evidence="3">The sequence shown here is derived from an EMBL/GenBank/DDBJ whole genome shotgun (WGS) entry which is preliminary data.</text>
</comment>
<feature type="domain" description="Lipoyl-binding" evidence="2">
    <location>
        <begin position="4"/>
        <end position="79"/>
    </location>
</feature>
<dbReference type="InterPro" id="IPR000089">
    <property type="entry name" value="Biotin_lipoyl"/>
</dbReference>
<proteinExistence type="predicted"/>
<evidence type="ECO:0000259" key="2">
    <source>
        <dbReference type="PROSITE" id="PS50968"/>
    </source>
</evidence>